<dbReference type="InterPro" id="IPR001579">
    <property type="entry name" value="Glyco_hydro_18_chit_AS"/>
</dbReference>
<dbReference type="SUPFAM" id="SSF51445">
    <property type="entry name" value="(Trans)glycosidases"/>
    <property type="match status" value="1"/>
</dbReference>
<feature type="domain" description="Chitin-binding type-2" evidence="10">
    <location>
        <begin position="653"/>
        <end position="710"/>
    </location>
</feature>
<evidence type="ECO:0000259" key="11">
    <source>
        <dbReference type="PROSITE" id="PS51910"/>
    </source>
</evidence>
<evidence type="ECO:0000256" key="5">
    <source>
        <dbReference type="ARBA" id="ARBA00023157"/>
    </source>
</evidence>
<dbReference type="InterPro" id="IPR036508">
    <property type="entry name" value="Chitin-bd_dom_sf"/>
</dbReference>
<dbReference type="InterPro" id="IPR029070">
    <property type="entry name" value="Chitinase_insertion_sf"/>
</dbReference>
<keyword evidence="4 7" id="KW-0378">Hydrolase</keyword>
<keyword evidence="3 9" id="KW-0732">Signal</keyword>
<accession>A0AAN9BZ92</accession>
<dbReference type="PROSITE" id="PS51910">
    <property type="entry name" value="GH18_2"/>
    <property type="match status" value="1"/>
</dbReference>
<feature type="region of interest" description="Disordered" evidence="8">
    <location>
        <begin position="403"/>
        <end position="430"/>
    </location>
</feature>
<keyword evidence="2" id="KW-0147">Chitin-binding</keyword>
<feature type="signal peptide" evidence="9">
    <location>
        <begin position="1"/>
        <end position="20"/>
    </location>
</feature>
<dbReference type="SUPFAM" id="SSF57625">
    <property type="entry name" value="Invertebrate chitin-binding proteins"/>
    <property type="match status" value="3"/>
</dbReference>
<dbReference type="EMBL" id="JBAMIC010000002">
    <property type="protein sequence ID" value="KAK7112090.1"/>
    <property type="molecule type" value="Genomic_DNA"/>
</dbReference>
<evidence type="ECO:0000256" key="3">
    <source>
        <dbReference type="ARBA" id="ARBA00022729"/>
    </source>
</evidence>
<name>A0AAN9BZ92_9CAEN</name>
<dbReference type="GO" id="GO:0004568">
    <property type="term" value="F:chitinase activity"/>
    <property type="evidence" value="ECO:0007669"/>
    <property type="project" value="TreeGrafter"/>
</dbReference>
<dbReference type="SUPFAM" id="SSF54556">
    <property type="entry name" value="Chitinase insertion domain"/>
    <property type="match status" value="1"/>
</dbReference>
<protein>
    <recommendedName>
        <fullName evidence="14">Chitinase</fullName>
    </recommendedName>
</protein>
<dbReference type="PANTHER" id="PTHR11177:SF317">
    <property type="entry name" value="CHITINASE 12-RELATED"/>
    <property type="match status" value="1"/>
</dbReference>
<dbReference type="InterPro" id="IPR017853">
    <property type="entry name" value="GH"/>
</dbReference>
<feature type="region of interest" description="Disordered" evidence="8">
    <location>
        <begin position="559"/>
        <end position="644"/>
    </location>
</feature>
<feature type="domain" description="GH18" evidence="11">
    <location>
        <begin position="24"/>
        <end position="398"/>
    </location>
</feature>
<dbReference type="GO" id="GO:0005576">
    <property type="term" value="C:extracellular region"/>
    <property type="evidence" value="ECO:0007669"/>
    <property type="project" value="InterPro"/>
</dbReference>
<feature type="compositionally biased region" description="Low complexity" evidence="8">
    <location>
        <begin position="585"/>
        <end position="638"/>
    </location>
</feature>
<reference evidence="12 13" key="1">
    <citation type="submission" date="2024-02" db="EMBL/GenBank/DDBJ databases">
        <title>Chromosome-scale genome assembly of the rough periwinkle Littorina saxatilis.</title>
        <authorList>
            <person name="De Jode A."/>
            <person name="Faria R."/>
            <person name="Formenti G."/>
            <person name="Sims Y."/>
            <person name="Smith T.P."/>
            <person name="Tracey A."/>
            <person name="Wood J.M.D."/>
            <person name="Zagrodzka Z.B."/>
            <person name="Johannesson K."/>
            <person name="Butlin R.K."/>
            <person name="Leder E.H."/>
        </authorList>
    </citation>
    <scope>NUCLEOTIDE SEQUENCE [LARGE SCALE GENOMIC DNA]</scope>
    <source>
        <strain evidence="12">Snail1</strain>
        <tissue evidence="12">Muscle</tissue>
    </source>
</reference>
<evidence type="ECO:0000256" key="2">
    <source>
        <dbReference type="ARBA" id="ARBA00022669"/>
    </source>
</evidence>
<evidence type="ECO:0000256" key="6">
    <source>
        <dbReference type="ARBA" id="ARBA00023295"/>
    </source>
</evidence>
<evidence type="ECO:0000256" key="7">
    <source>
        <dbReference type="RuleBase" id="RU000489"/>
    </source>
</evidence>
<organism evidence="12 13">
    <name type="scientific">Littorina saxatilis</name>
    <dbReference type="NCBI Taxonomy" id="31220"/>
    <lineage>
        <taxon>Eukaryota</taxon>
        <taxon>Metazoa</taxon>
        <taxon>Spiralia</taxon>
        <taxon>Lophotrochozoa</taxon>
        <taxon>Mollusca</taxon>
        <taxon>Gastropoda</taxon>
        <taxon>Caenogastropoda</taxon>
        <taxon>Littorinimorpha</taxon>
        <taxon>Littorinoidea</taxon>
        <taxon>Littorinidae</taxon>
        <taxon>Littorina</taxon>
    </lineage>
</organism>
<dbReference type="PROSITE" id="PS50940">
    <property type="entry name" value="CHIT_BIND_II"/>
    <property type="match status" value="3"/>
</dbReference>
<sequence length="798" mass="87550">MLHYLLLGLVALSQTRSSDADSCGKIVCYHTNWSQYRPAGGKFSPENIDPRLCTHMVYAFAKLSGNHLDAFEWNDDSTDWSVGLYEKFNNLKQQNPTMKTLLAVGGWNMGSEPFTAIVQSPSNRQAFIAQSIKFLRDRGFDGLDLDWEYPANRGSPLEDKGHFTDLVRELRKAFEHEAITTGQPRLLLTAAVAAGKETIDTAYDIPAISQDLDFINLMSYDLHGAWETVTGHNSPLYARSDETGEDRDLNMDFAAQYWVQKGTPREKLIVGMGLYGRSFTLASPDNNGVGAPAPKGGVAGTYTRESGFLSYYEICDMKKAGGQVGFIDEQRVPYVHLGDQWVGYDSTDSLREKVRYVKKNNFGGVMVWALPLDDFSGSHCGEGPFPLMHAITDECQHDTGVLHTPAPAQSTVQPPSTTPLPPGQTQAPTTHRPPLHGDLLDCMMYPDGFYPSHRSCREYFVCVGGATFAFECADGLIFNVNTANCDWPQNYQCTIGDSPTEQPSIATRQPLTTTNQPNAPATNRASPMQPLPIITTTTETPTTSTPKGRTTTPVFVRHTTTPKGRTTTPVFAKLTTTPPMPPTTTTPTTTPQPTTTTPQPTTTTPQPTTIPKTTTATPKPTTTERPTTPKPTTQKPVTSAPVVSTTAPGLDLHSFCKDKTDGVHADPTDCGHFMECSNGYTYRMACALGSVFSPSILTCDHPDNVPSCQVHARVDMHAHPVTEARKTTPQPTQQGVEHFCKNRDDGIYPDPQDCAYFIQCSNHYAYHNMCAPGTAFHPTKLYCDRLANVPSCDHQVLV</sequence>
<evidence type="ECO:0000256" key="4">
    <source>
        <dbReference type="ARBA" id="ARBA00022801"/>
    </source>
</evidence>
<dbReference type="FunFam" id="3.20.20.80:FF:000007">
    <property type="entry name" value="Acidic mammalian chitinase"/>
    <property type="match status" value="1"/>
</dbReference>
<evidence type="ECO:0000313" key="13">
    <source>
        <dbReference type="Proteomes" id="UP001374579"/>
    </source>
</evidence>
<dbReference type="GO" id="GO:0008061">
    <property type="term" value="F:chitin binding"/>
    <property type="evidence" value="ECO:0007669"/>
    <property type="project" value="UniProtKB-KW"/>
</dbReference>
<dbReference type="Gene3D" id="3.10.50.10">
    <property type="match status" value="1"/>
</dbReference>
<feature type="region of interest" description="Disordered" evidence="8">
    <location>
        <begin position="510"/>
        <end position="530"/>
    </location>
</feature>
<dbReference type="FunFam" id="3.10.50.10:FF:000001">
    <property type="entry name" value="Chitinase 3-like 1"/>
    <property type="match status" value="1"/>
</dbReference>
<dbReference type="AlphaFoldDB" id="A0AAN9BZ92"/>
<dbReference type="InterPro" id="IPR050314">
    <property type="entry name" value="Glycosyl_Hydrlase_18"/>
</dbReference>
<feature type="domain" description="Chitin-binding type-2" evidence="10">
    <location>
        <begin position="737"/>
        <end position="794"/>
    </location>
</feature>
<dbReference type="InterPro" id="IPR011583">
    <property type="entry name" value="Chitinase_II/V-like_cat"/>
</dbReference>
<dbReference type="InterPro" id="IPR001223">
    <property type="entry name" value="Glyco_hydro18_cat"/>
</dbReference>
<evidence type="ECO:0000256" key="8">
    <source>
        <dbReference type="SAM" id="MobiDB-lite"/>
    </source>
</evidence>
<dbReference type="Gene3D" id="3.20.20.80">
    <property type="entry name" value="Glycosidases"/>
    <property type="match status" value="2"/>
</dbReference>
<evidence type="ECO:0008006" key="14">
    <source>
        <dbReference type="Google" id="ProtNLM"/>
    </source>
</evidence>
<feature type="compositionally biased region" description="Low complexity" evidence="8">
    <location>
        <begin position="510"/>
        <end position="525"/>
    </location>
</feature>
<dbReference type="PANTHER" id="PTHR11177">
    <property type="entry name" value="CHITINASE"/>
    <property type="match status" value="1"/>
</dbReference>
<keyword evidence="13" id="KW-1185">Reference proteome</keyword>
<dbReference type="Pfam" id="PF01607">
    <property type="entry name" value="CBM_14"/>
    <property type="match status" value="3"/>
</dbReference>
<dbReference type="SMART" id="SM00494">
    <property type="entry name" value="ChtBD2"/>
    <property type="match status" value="3"/>
</dbReference>
<proteinExistence type="inferred from homology"/>
<feature type="domain" description="Chitin-binding type-2" evidence="10">
    <location>
        <begin position="439"/>
        <end position="495"/>
    </location>
</feature>
<gene>
    <name evidence="12" type="ORF">V1264_011598</name>
</gene>
<evidence type="ECO:0000256" key="1">
    <source>
        <dbReference type="ARBA" id="ARBA00009121"/>
    </source>
</evidence>
<dbReference type="PROSITE" id="PS01095">
    <property type="entry name" value="GH18_1"/>
    <property type="match status" value="1"/>
</dbReference>
<dbReference type="PRINTS" id="PR01217">
    <property type="entry name" value="PRICHEXTENSN"/>
</dbReference>
<feature type="chain" id="PRO_5042911331" description="Chitinase" evidence="9">
    <location>
        <begin position="21"/>
        <end position="798"/>
    </location>
</feature>
<comment type="caution">
    <text evidence="12">The sequence shown here is derived from an EMBL/GenBank/DDBJ whole genome shotgun (WGS) entry which is preliminary data.</text>
</comment>
<dbReference type="GO" id="GO:0005975">
    <property type="term" value="P:carbohydrate metabolic process"/>
    <property type="evidence" value="ECO:0007669"/>
    <property type="project" value="InterPro"/>
</dbReference>
<dbReference type="Pfam" id="PF00704">
    <property type="entry name" value="Glyco_hydro_18"/>
    <property type="match status" value="1"/>
</dbReference>
<evidence type="ECO:0000259" key="10">
    <source>
        <dbReference type="PROSITE" id="PS50940"/>
    </source>
</evidence>
<dbReference type="Gene3D" id="2.170.140.10">
    <property type="entry name" value="Chitin binding domain"/>
    <property type="match status" value="2"/>
</dbReference>
<keyword evidence="5" id="KW-1015">Disulfide bond</keyword>
<comment type="similarity">
    <text evidence="1">Belongs to the glycosyl hydrolase 18 family. Chitinase class II subfamily.</text>
</comment>
<evidence type="ECO:0000313" key="12">
    <source>
        <dbReference type="EMBL" id="KAK7112090.1"/>
    </source>
</evidence>
<dbReference type="SMART" id="SM00636">
    <property type="entry name" value="Glyco_18"/>
    <property type="match status" value="1"/>
</dbReference>
<dbReference type="InterPro" id="IPR002557">
    <property type="entry name" value="Chitin-bd_dom"/>
</dbReference>
<evidence type="ECO:0000256" key="9">
    <source>
        <dbReference type="SAM" id="SignalP"/>
    </source>
</evidence>
<dbReference type="GO" id="GO:0006032">
    <property type="term" value="P:chitin catabolic process"/>
    <property type="evidence" value="ECO:0007669"/>
    <property type="project" value="TreeGrafter"/>
</dbReference>
<keyword evidence="6 7" id="KW-0326">Glycosidase</keyword>
<feature type="compositionally biased region" description="Low complexity" evidence="8">
    <location>
        <begin position="559"/>
        <end position="568"/>
    </location>
</feature>
<dbReference type="Proteomes" id="UP001374579">
    <property type="component" value="Unassembled WGS sequence"/>
</dbReference>
<dbReference type="CDD" id="cd02872">
    <property type="entry name" value="GH18_chitolectin_chitotriosidase"/>
    <property type="match status" value="1"/>
</dbReference>